<comment type="caution">
    <text evidence="2">The sequence shown here is derived from an EMBL/GenBank/DDBJ whole genome shotgun (WGS) entry which is preliminary data.</text>
</comment>
<name>A0A2T7NJP1_POMCA</name>
<evidence type="ECO:0008006" key="4">
    <source>
        <dbReference type="Google" id="ProtNLM"/>
    </source>
</evidence>
<dbReference type="Proteomes" id="UP000245119">
    <property type="component" value="Linkage Group LG12"/>
</dbReference>
<evidence type="ECO:0000256" key="1">
    <source>
        <dbReference type="SAM" id="MobiDB-lite"/>
    </source>
</evidence>
<accession>A0A2T7NJP1</accession>
<gene>
    <name evidence="2" type="ORF">C0Q70_19563</name>
</gene>
<organism evidence="2 3">
    <name type="scientific">Pomacea canaliculata</name>
    <name type="common">Golden apple snail</name>
    <dbReference type="NCBI Taxonomy" id="400727"/>
    <lineage>
        <taxon>Eukaryota</taxon>
        <taxon>Metazoa</taxon>
        <taxon>Spiralia</taxon>
        <taxon>Lophotrochozoa</taxon>
        <taxon>Mollusca</taxon>
        <taxon>Gastropoda</taxon>
        <taxon>Caenogastropoda</taxon>
        <taxon>Architaenioglossa</taxon>
        <taxon>Ampullarioidea</taxon>
        <taxon>Ampullariidae</taxon>
        <taxon>Pomacea</taxon>
    </lineage>
</organism>
<dbReference type="EMBL" id="PZQS01000012">
    <property type="protein sequence ID" value="PVD21390.1"/>
    <property type="molecule type" value="Genomic_DNA"/>
</dbReference>
<dbReference type="AlphaFoldDB" id="A0A2T7NJP1"/>
<keyword evidence="3" id="KW-1185">Reference proteome</keyword>
<feature type="compositionally biased region" description="Polar residues" evidence="1">
    <location>
        <begin position="88"/>
        <end position="102"/>
    </location>
</feature>
<protein>
    <recommendedName>
        <fullName evidence="4">Glycosyltransferase family 92 protein</fullName>
    </recommendedName>
</protein>
<sequence length="113" mass="13060">MDAWINLNDCRRRLATFTFVLVLDYDELLVPTSPHNTLREVFKAALAKFPDAAYFVSHSHIHLTDWGRTYNDTDLFFLTHLQMTKSNMLDSQGRGRSSQNPFSPQPGWSKRKG</sequence>
<dbReference type="OrthoDB" id="6061442at2759"/>
<reference evidence="2 3" key="1">
    <citation type="submission" date="2018-04" db="EMBL/GenBank/DDBJ databases">
        <title>The genome of golden apple snail Pomacea canaliculata provides insight into stress tolerance and invasive adaptation.</title>
        <authorList>
            <person name="Liu C."/>
            <person name="Liu B."/>
            <person name="Ren Y."/>
            <person name="Zhang Y."/>
            <person name="Wang H."/>
            <person name="Li S."/>
            <person name="Jiang F."/>
            <person name="Yin L."/>
            <person name="Zhang G."/>
            <person name="Qian W."/>
            <person name="Fan W."/>
        </authorList>
    </citation>
    <scope>NUCLEOTIDE SEQUENCE [LARGE SCALE GENOMIC DNA]</scope>
    <source>
        <strain evidence="2">SZHN2017</strain>
        <tissue evidence="2">Muscle</tissue>
    </source>
</reference>
<feature type="region of interest" description="Disordered" evidence="1">
    <location>
        <begin position="88"/>
        <end position="113"/>
    </location>
</feature>
<evidence type="ECO:0000313" key="3">
    <source>
        <dbReference type="Proteomes" id="UP000245119"/>
    </source>
</evidence>
<evidence type="ECO:0000313" key="2">
    <source>
        <dbReference type="EMBL" id="PVD21390.1"/>
    </source>
</evidence>
<proteinExistence type="predicted"/>